<gene>
    <name evidence="12" type="primary">ZipA</name>
    <name evidence="8" type="synonym">zipA</name>
</gene>
<evidence type="ECO:0000313" key="12">
    <source>
        <dbReference type="EMBL" id="AMR58799.1"/>
    </source>
</evidence>
<keyword evidence="4 8" id="KW-0812">Transmembrane</keyword>
<dbReference type="Pfam" id="PF04354">
    <property type="entry name" value="ZipA_C"/>
    <property type="match status" value="1"/>
</dbReference>
<name>A0A142IGT8_ACTPL</name>
<evidence type="ECO:0000256" key="4">
    <source>
        <dbReference type="ARBA" id="ARBA00022692"/>
    </source>
</evidence>
<keyword evidence="6 8" id="KW-0472">Membrane</keyword>
<comment type="similarity">
    <text evidence="8 9">Belongs to the ZipA family.</text>
</comment>
<evidence type="ECO:0000256" key="7">
    <source>
        <dbReference type="ARBA" id="ARBA00023306"/>
    </source>
</evidence>
<keyword evidence="2 8" id="KW-0997">Cell inner membrane</keyword>
<evidence type="ECO:0000256" key="3">
    <source>
        <dbReference type="ARBA" id="ARBA00022618"/>
    </source>
</evidence>
<dbReference type="InterPro" id="IPR036765">
    <property type="entry name" value="ZipA_FtsZ-bd_C_sf"/>
</dbReference>
<accession>A0A142IGT8</accession>
<dbReference type="PANTHER" id="PTHR38685:SF1">
    <property type="entry name" value="CELL DIVISION PROTEIN ZIPA"/>
    <property type="match status" value="1"/>
</dbReference>
<dbReference type="InterPro" id="IPR011919">
    <property type="entry name" value="Cell_div_ZipA"/>
</dbReference>
<evidence type="ECO:0000256" key="9">
    <source>
        <dbReference type="RuleBase" id="RU003612"/>
    </source>
</evidence>
<dbReference type="GO" id="GO:0032153">
    <property type="term" value="C:cell division site"/>
    <property type="evidence" value="ECO:0007669"/>
    <property type="project" value="UniProtKB-UniRule"/>
</dbReference>
<protein>
    <recommendedName>
        <fullName evidence="8 9">Cell division protein ZipA</fullName>
    </recommendedName>
</protein>
<organism evidence="12">
    <name type="scientific">Actinobacillus pleuropneumoniae serovar 3</name>
    <dbReference type="NCBI Taxonomy" id="434270"/>
    <lineage>
        <taxon>Bacteria</taxon>
        <taxon>Pseudomonadati</taxon>
        <taxon>Pseudomonadota</taxon>
        <taxon>Gammaproteobacteria</taxon>
        <taxon>Pasteurellales</taxon>
        <taxon>Pasteurellaceae</taxon>
        <taxon>Actinobacillus</taxon>
    </lineage>
</organism>
<dbReference type="PANTHER" id="PTHR38685">
    <property type="entry name" value="CELL DIVISION PROTEIN ZIPA"/>
    <property type="match status" value="1"/>
</dbReference>
<dbReference type="InterPro" id="IPR007449">
    <property type="entry name" value="ZipA_FtsZ-bd_C"/>
</dbReference>
<feature type="compositionally biased region" description="Polar residues" evidence="10">
    <location>
        <begin position="59"/>
        <end position="70"/>
    </location>
</feature>
<feature type="region of interest" description="Disordered" evidence="10">
    <location>
        <begin position="57"/>
        <end position="76"/>
    </location>
</feature>
<feature type="domain" description="ZipA C-terminal FtsZ-binding" evidence="11">
    <location>
        <begin position="204"/>
        <end position="335"/>
    </location>
</feature>
<dbReference type="Gene3D" id="3.30.1400.10">
    <property type="entry name" value="ZipA, C-terminal FtsZ-binding domain"/>
    <property type="match status" value="1"/>
</dbReference>
<dbReference type="NCBIfam" id="TIGR02205">
    <property type="entry name" value="septum_zipA"/>
    <property type="match status" value="1"/>
</dbReference>
<keyword evidence="1 8" id="KW-1003">Cell membrane</keyword>
<keyword evidence="3 8" id="KW-0132">Cell division</keyword>
<evidence type="ECO:0000259" key="11">
    <source>
        <dbReference type="SMART" id="SM00771"/>
    </source>
</evidence>
<dbReference type="SMART" id="SM00771">
    <property type="entry name" value="ZipA_C"/>
    <property type="match status" value="1"/>
</dbReference>
<proteinExistence type="inferred from homology"/>
<comment type="subunit">
    <text evidence="8">Interacts with FtsZ via their C-terminal domains.</text>
</comment>
<evidence type="ECO:0000256" key="5">
    <source>
        <dbReference type="ARBA" id="ARBA00022989"/>
    </source>
</evidence>
<comment type="function">
    <text evidence="8 9">Essential cell division protein that stabilizes the FtsZ protofilaments by cross-linking them and that serves as a cytoplasmic membrane anchor for the Z ring. Also required for the recruitment to the septal ring of downstream cell division proteins.</text>
</comment>
<evidence type="ECO:0000256" key="6">
    <source>
        <dbReference type="ARBA" id="ARBA00023136"/>
    </source>
</evidence>
<evidence type="ECO:0000256" key="10">
    <source>
        <dbReference type="SAM" id="MobiDB-lite"/>
    </source>
</evidence>
<feature type="transmembrane region" description="Helical" evidence="8">
    <location>
        <begin position="6"/>
        <end position="26"/>
    </location>
</feature>
<keyword evidence="7 8" id="KW-0131">Cell cycle</keyword>
<dbReference type="EMBL" id="KT253253">
    <property type="protein sequence ID" value="AMR58799.1"/>
    <property type="molecule type" value="Genomic_DNA"/>
</dbReference>
<dbReference type="HAMAP" id="MF_00509">
    <property type="entry name" value="ZipA"/>
    <property type="match status" value="1"/>
</dbReference>
<evidence type="ECO:0000256" key="1">
    <source>
        <dbReference type="ARBA" id="ARBA00022475"/>
    </source>
</evidence>
<comment type="subcellular location">
    <subcellularLocation>
        <location evidence="8">Cell inner membrane</location>
        <topology evidence="8">Single-pass type I membrane protein</topology>
    </subcellularLocation>
    <text evidence="8">Localizes to the Z ring in an FtsZ-dependent manner.</text>
</comment>
<evidence type="ECO:0000256" key="8">
    <source>
        <dbReference type="HAMAP-Rule" id="MF_00509"/>
    </source>
</evidence>
<sequence length="336" mass="37406">MELHILFFILAGLLIAVLIGFSLWSARREKSRIFSNTFSTRPPSTPINNIVSDVPPSLNPQSYAQTTGQHGETEADNPVQIQQEVESSLREIKINLPGQDSAAYQSKVEETPIYSGQPVLPVQPQYQTQVQYQTQPQHIEPAFTQAPQSPIAEATSVLEQSVEELERQAAQGDVDIYSDASVRVELAKNSMQADSVAEQKTVAENNMLTLYVVAPEGQQFRGDYVVQSLEALGFQYGEYQIFHRHQHMGNSASPVIFSVANMMQPGIFDLTKIEHFSTVGLVLFMHLPSEGNDVVNLKLLLKTTENLAQALGGFVLNEHREIFDENSRQSYLARVS</sequence>
<dbReference type="GO" id="GO:0043093">
    <property type="term" value="P:FtsZ-dependent cytokinesis"/>
    <property type="evidence" value="ECO:0007669"/>
    <property type="project" value="UniProtKB-UniRule"/>
</dbReference>
<dbReference type="GO" id="GO:0005886">
    <property type="term" value="C:plasma membrane"/>
    <property type="evidence" value="ECO:0007669"/>
    <property type="project" value="UniProtKB-SubCell"/>
</dbReference>
<dbReference type="GO" id="GO:0000917">
    <property type="term" value="P:division septum assembly"/>
    <property type="evidence" value="ECO:0007669"/>
    <property type="project" value="TreeGrafter"/>
</dbReference>
<reference evidence="12" key="1">
    <citation type="submission" date="2015-06" db="EMBL/GenBank/DDBJ databases">
        <title>Cell division gene ZipA sequence of Actinobacillus pleuropneumoniae serovar 3.</title>
        <authorList>
            <person name="Tang Z.S."/>
            <person name="Huang F.S."/>
            <person name="Hu P.P."/>
            <person name="Niu J.C."/>
            <person name="Li H.M."/>
        </authorList>
    </citation>
    <scope>NUCLEOTIDE SEQUENCE</scope>
    <source>
        <strain evidence="12">Changsha</strain>
    </source>
</reference>
<keyword evidence="5 8" id="KW-1133">Transmembrane helix</keyword>
<dbReference type="SUPFAM" id="SSF64383">
    <property type="entry name" value="Cell-division protein ZipA, C-terminal domain"/>
    <property type="match status" value="1"/>
</dbReference>
<dbReference type="AlphaFoldDB" id="A0A142IGT8"/>
<evidence type="ECO:0000256" key="2">
    <source>
        <dbReference type="ARBA" id="ARBA00022519"/>
    </source>
</evidence>